<comment type="caution">
    <text evidence="2">The sequence shown here is derived from an EMBL/GenBank/DDBJ whole genome shotgun (WGS) entry which is preliminary data.</text>
</comment>
<sequence>MMACQMKLHRPMVFQLQLCKPLNYRKCVVGLPLLNHMLCILCLVLISLLSFKKFLDWNLLMATLHDRAQTLCGISLSYSPIQKRSILCNICLIGNFLVCCHILVDAVTTTVWTDDEDEALAIQPTKAFSLAVAAAGGKGCIE</sequence>
<keyword evidence="1" id="KW-0472">Membrane</keyword>
<dbReference type="EMBL" id="JAYMYQ010000005">
    <property type="protein sequence ID" value="KAK7329016.1"/>
    <property type="molecule type" value="Genomic_DNA"/>
</dbReference>
<feature type="transmembrane region" description="Helical" evidence="1">
    <location>
        <begin position="33"/>
        <end position="51"/>
    </location>
</feature>
<reference evidence="2 3" key="1">
    <citation type="submission" date="2024-01" db="EMBL/GenBank/DDBJ databases">
        <title>The genomes of 5 underutilized Papilionoideae crops provide insights into root nodulation and disease resistanc.</title>
        <authorList>
            <person name="Jiang F."/>
        </authorList>
    </citation>
    <scope>NUCLEOTIDE SEQUENCE [LARGE SCALE GENOMIC DNA]</scope>
    <source>
        <strain evidence="2">LVBAO_FW01</strain>
        <tissue evidence="2">Leaves</tissue>
    </source>
</reference>
<protein>
    <submittedName>
        <fullName evidence="2">Uncharacterized protein</fullName>
    </submittedName>
</protein>
<organism evidence="2 3">
    <name type="scientific">Canavalia gladiata</name>
    <name type="common">Sword bean</name>
    <name type="synonym">Dolichos gladiatus</name>
    <dbReference type="NCBI Taxonomy" id="3824"/>
    <lineage>
        <taxon>Eukaryota</taxon>
        <taxon>Viridiplantae</taxon>
        <taxon>Streptophyta</taxon>
        <taxon>Embryophyta</taxon>
        <taxon>Tracheophyta</taxon>
        <taxon>Spermatophyta</taxon>
        <taxon>Magnoliopsida</taxon>
        <taxon>eudicotyledons</taxon>
        <taxon>Gunneridae</taxon>
        <taxon>Pentapetalae</taxon>
        <taxon>rosids</taxon>
        <taxon>fabids</taxon>
        <taxon>Fabales</taxon>
        <taxon>Fabaceae</taxon>
        <taxon>Papilionoideae</taxon>
        <taxon>50 kb inversion clade</taxon>
        <taxon>NPAAA clade</taxon>
        <taxon>indigoferoid/millettioid clade</taxon>
        <taxon>Phaseoleae</taxon>
        <taxon>Canavalia</taxon>
    </lineage>
</organism>
<gene>
    <name evidence="2" type="ORF">VNO77_23161</name>
</gene>
<evidence type="ECO:0000313" key="3">
    <source>
        <dbReference type="Proteomes" id="UP001367508"/>
    </source>
</evidence>
<dbReference type="Proteomes" id="UP001367508">
    <property type="component" value="Unassembled WGS sequence"/>
</dbReference>
<name>A0AAN9QB97_CANGL</name>
<keyword evidence="1" id="KW-1133">Transmembrane helix</keyword>
<keyword evidence="1" id="KW-0812">Transmembrane</keyword>
<evidence type="ECO:0000256" key="1">
    <source>
        <dbReference type="SAM" id="Phobius"/>
    </source>
</evidence>
<evidence type="ECO:0000313" key="2">
    <source>
        <dbReference type="EMBL" id="KAK7329016.1"/>
    </source>
</evidence>
<proteinExistence type="predicted"/>
<accession>A0AAN9QB97</accession>
<dbReference type="AlphaFoldDB" id="A0AAN9QB97"/>
<keyword evidence="3" id="KW-1185">Reference proteome</keyword>